<evidence type="ECO:0000313" key="15">
    <source>
        <dbReference type="EMBL" id="KIK14579.1"/>
    </source>
</evidence>
<dbReference type="GO" id="GO:0016567">
    <property type="term" value="P:protein ubiquitination"/>
    <property type="evidence" value="ECO:0007669"/>
    <property type="project" value="InterPro"/>
</dbReference>
<dbReference type="STRING" id="765257.A0A0C9YL83"/>
<dbReference type="CDD" id="cd22584">
    <property type="entry name" value="Rcat_RBR_unk"/>
    <property type="match status" value="1"/>
</dbReference>
<dbReference type="HOGENOM" id="CLU_011917_1_0_1"/>
<dbReference type="InterPro" id="IPR031127">
    <property type="entry name" value="E3_UB_ligase_RBR"/>
</dbReference>
<keyword evidence="4" id="KW-0808">Transferase</keyword>
<dbReference type="InterPro" id="IPR017907">
    <property type="entry name" value="Znf_RING_CS"/>
</dbReference>
<evidence type="ECO:0000256" key="5">
    <source>
        <dbReference type="ARBA" id="ARBA00022723"/>
    </source>
</evidence>
<dbReference type="EMBL" id="KN833931">
    <property type="protein sequence ID" value="KIK14579.1"/>
    <property type="molecule type" value="Genomic_DNA"/>
</dbReference>
<keyword evidence="8" id="KW-0833">Ubl conjugation pathway</keyword>
<dbReference type="GO" id="GO:0061630">
    <property type="term" value="F:ubiquitin protein ligase activity"/>
    <property type="evidence" value="ECO:0007669"/>
    <property type="project" value="UniProtKB-EC"/>
</dbReference>
<reference evidence="15 16" key="1">
    <citation type="submission" date="2014-04" db="EMBL/GenBank/DDBJ databases">
        <authorList>
            <consortium name="DOE Joint Genome Institute"/>
            <person name="Kuo A."/>
            <person name="Kohler A."/>
            <person name="Costa M.D."/>
            <person name="Nagy L.G."/>
            <person name="Floudas D."/>
            <person name="Copeland A."/>
            <person name="Barry K.W."/>
            <person name="Cichocki N."/>
            <person name="Veneault-Fourrey C."/>
            <person name="LaButti K."/>
            <person name="Lindquist E.A."/>
            <person name="Lipzen A."/>
            <person name="Lundell T."/>
            <person name="Morin E."/>
            <person name="Murat C."/>
            <person name="Sun H."/>
            <person name="Tunlid A."/>
            <person name="Henrissat B."/>
            <person name="Grigoriev I.V."/>
            <person name="Hibbett D.S."/>
            <person name="Martin F."/>
            <person name="Nordberg H.P."/>
            <person name="Cantor M.N."/>
            <person name="Hua S.X."/>
        </authorList>
    </citation>
    <scope>NUCLEOTIDE SEQUENCE [LARGE SCALE GENOMIC DNA]</scope>
    <source>
        <strain evidence="15 16">441</strain>
    </source>
</reference>
<accession>A0A0C9YL83</accession>
<evidence type="ECO:0000256" key="10">
    <source>
        <dbReference type="PROSITE-ProRule" id="PRU00175"/>
    </source>
</evidence>
<evidence type="ECO:0000256" key="9">
    <source>
        <dbReference type="ARBA" id="ARBA00022833"/>
    </source>
</evidence>
<reference evidence="16" key="2">
    <citation type="submission" date="2015-01" db="EMBL/GenBank/DDBJ databases">
        <title>Evolutionary Origins and Diversification of the Mycorrhizal Mutualists.</title>
        <authorList>
            <consortium name="DOE Joint Genome Institute"/>
            <consortium name="Mycorrhizal Genomics Consortium"/>
            <person name="Kohler A."/>
            <person name="Kuo A."/>
            <person name="Nagy L.G."/>
            <person name="Floudas D."/>
            <person name="Copeland A."/>
            <person name="Barry K.W."/>
            <person name="Cichocki N."/>
            <person name="Veneault-Fourrey C."/>
            <person name="LaButti K."/>
            <person name="Lindquist E.A."/>
            <person name="Lipzen A."/>
            <person name="Lundell T."/>
            <person name="Morin E."/>
            <person name="Murat C."/>
            <person name="Riley R."/>
            <person name="Ohm R."/>
            <person name="Sun H."/>
            <person name="Tunlid A."/>
            <person name="Henrissat B."/>
            <person name="Grigoriev I.V."/>
            <person name="Hibbett D.S."/>
            <person name="Martin F."/>
        </authorList>
    </citation>
    <scope>NUCLEOTIDE SEQUENCE [LARGE SCALE GENOMIC DNA]</scope>
    <source>
        <strain evidence="16">441</strain>
    </source>
</reference>
<evidence type="ECO:0000256" key="12">
    <source>
        <dbReference type="SAM" id="MobiDB-lite"/>
    </source>
</evidence>
<dbReference type="InterPro" id="IPR001841">
    <property type="entry name" value="Znf_RING"/>
</dbReference>
<dbReference type="InterPro" id="IPR054694">
    <property type="entry name" value="Parkin-like_IBR"/>
</dbReference>
<name>A0A0C9YL83_9AGAM</name>
<keyword evidence="6" id="KW-0677">Repeat</keyword>
<evidence type="ECO:0000256" key="11">
    <source>
        <dbReference type="SAM" id="Coils"/>
    </source>
</evidence>
<dbReference type="EC" id="2.3.2.31" evidence="3"/>
<dbReference type="PROSITE" id="PS00518">
    <property type="entry name" value="ZF_RING_1"/>
    <property type="match status" value="1"/>
</dbReference>
<evidence type="ECO:0000256" key="8">
    <source>
        <dbReference type="ARBA" id="ARBA00022786"/>
    </source>
</evidence>
<keyword evidence="7 10" id="KW-0863">Zinc-finger</keyword>
<sequence length="587" mass="66277">MANEKPSAVNFVNDIRIGKEQTVTFPGIDLLPERNLTLYALAALTFVRTAFAILGKSRSSWADVIPQLASRQTVEESFTICHRWRDHLHLDTFDDVFHVPIFERSLRQVTTKFGRPNTEYFQEVLQEMLSIKSSAALITVRPPVCMACLKIFDSEGDVFVVFSPRPLPGQNGLSVSFCKSVELIARRLCNIMPMMDRGGIAGSSLNWQARLLSNCTSYIFVPRSPSDDVDGALEESILYSSLSLLTMQAAHADLQRQKQALVKRSRDLEKKVEDLQRRLQEEKKDNVSRHIEPRPAFRSVDKYTWLSDHGKNRPSSAQQQDSEDSDSDDFAIPPDDDPNLKLVLELQRAFDEENIELTTQRDALLKTAQRHYHCGICLDDFPEDDVVHIDACKHKICRDCARGHVSAKINERRFPVLCPVCTADPRDRNPGTISGSLVQLLGVSEEQYRIWVEMEMAQFSVLINCRKCKQSAFVDRADAMASDRMQCPVSRCGHVWCQKCQQTIENSDDAQHSCDGSKEFENLLRKKNWKYCPNCRTPVEKRSGCDHLSCIVPGCNTHFCYRCGGIMNGSAVPSGIVTGNTAHFCTC</sequence>
<dbReference type="Gene3D" id="1.20.120.1750">
    <property type="match status" value="1"/>
</dbReference>
<keyword evidence="16" id="KW-1185">Reference proteome</keyword>
<keyword evidence="5" id="KW-0479">Metal-binding</keyword>
<feature type="domain" description="RING-type" evidence="14">
    <location>
        <begin position="370"/>
        <end position="587"/>
    </location>
</feature>
<evidence type="ECO:0000256" key="2">
    <source>
        <dbReference type="ARBA" id="ARBA00004906"/>
    </source>
</evidence>
<dbReference type="InterPro" id="IPR044066">
    <property type="entry name" value="TRIAD_supradom"/>
</dbReference>
<dbReference type="PANTHER" id="PTHR11685">
    <property type="entry name" value="RBR FAMILY RING FINGER AND IBR DOMAIN-CONTAINING"/>
    <property type="match status" value="1"/>
</dbReference>
<gene>
    <name evidence="15" type="ORF">PISMIDRAFT_687833</name>
</gene>
<dbReference type="AlphaFoldDB" id="A0A0C9YL83"/>
<evidence type="ECO:0000256" key="1">
    <source>
        <dbReference type="ARBA" id="ARBA00001798"/>
    </source>
</evidence>
<keyword evidence="9" id="KW-0862">Zinc</keyword>
<feature type="region of interest" description="Disordered" evidence="12">
    <location>
        <begin position="307"/>
        <end position="334"/>
    </location>
</feature>
<feature type="domain" description="RING-type" evidence="13">
    <location>
        <begin position="374"/>
        <end position="422"/>
    </location>
</feature>
<evidence type="ECO:0000259" key="14">
    <source>
        <dbReference type="PROSITE" id="PS51873"/>
    </source>
</evidence>
<dbReference type="SUPFAM" id="SSF57850">
    <property type="entry name" value="RING/U-box"/>
    <property type="match status" value="2"/>
</dbReference>
<dbReference type="PROSITE" id="PS51873">
    <property type="entry name" value="TRIAD"/>
    <property type="match status" value="1"/>
</dbReference>
<dbReference type="InterPro" id="IPR013083">
    <property type="entry name" value="Znf_RING/FYVE/PHD"/>
</dbReference>
<evidence type="ECO:0000256" key="6">
    <source>
        <dbReference type="ARBA" id="ARBA00022737"/>
    </source>
</evidence>
<evidence type="ECO:0000313" key="16">
    <source>
        <dbReference type="Proteomes" id="UP000054018"/>
    </source>
</evidence>
<dbReference type="Pfam" id="PF13639">
    <property type="entry name" value="zf-RING_2"/>
    <property type="match status" value="1"/>
</dbReference>
<feature type="coiled-coil region" evidence="11">
    <location>
        <begin position="251"/>
        <end position="285"/>
    </location>
</feature>
<proteinExistence type="predicted"/>
<protein>
    <recommendedName>
        <fullName evidence="3">RBR-type E3 ubiquitin transferase</fullName>
        <ecNumber evidence="3">2.3.2.31</ecNumber>
    </recommendedName>
</protein>
<comment type="catalytic activity">
    <reaction evidence="1">
        <text>[E2 ubiquitin-conjugating enzyme]-S-ubiquitinyl-L-cysteine + [acceptor protein]-L-lysine = [E2 ubiquitin-conjugating enzyme]-L-cysteine + [acceptor protein]-N(6)-ubiquitinyl-L-lysine.</text>
        <dbReference type="EC" id="2.3.2.31"/>
    </reaction>
</comment>
<dbReference type="Proteomes" id="UP000054018">
    <property type="component" value="Unassembled WGS sequence"/>
</dbReference>
<evidence type="ECO:0000256" key="7">
    <source>
        <dbReference type="ARBA" id="ARBA00022771"/>
    </source>
</evidence>
<feature type="compositionally biased region" description="Acidic residues" evidence="12">
    <location>
        <begin position="321"/>
        <end position="334"/>
    </location>
</feature>
<dbReference type="Pfam" id="PF22605">
    <property type="entry name" value="IBR_2"/>
    <property type="match status" value="1"/>
</dbReference>
<dbReference type="Gene3D" id="3.30.40.10">
    <property type="entry name" value="Zinc/RING finger domain, C3HC4 (zinc finger)"/>
    <property type="match status" value="1"/>
</dbReference>
<comment type="pathway">
    <text evidence="2">Protein modification; protein ubiquitination.</text>
</comment>
<dbReference type="OrthoDB" id="1431934at2759"/>
<evidence type="ECO:0000256" key="3">
    <source>
        <dbReference type="ARBA" id="ARBA00012251"/>
    </source>
</evidence>
<organism evidence="15 16">
    <name type="scientific">Pisolithus microcarpus 441</name>
    <dbReference type="NCBI Taxonomy" id="765257"/>
    <lineage>
        <taxon>Eukaryota</taxon>
        <taxon>Fungi</taxon>
        <taxon>Dikarya</taxon>
        <taxon>Basidiomycota</taxon>
        <taxon>Agaricomycotina</taxon>
        <taxon>Agaricomycetes</taxon>
        <taxon>Agaricomycetidae</taxon>
        <taxon>Boletales</taxon>
        <taxon>Sclerodermatineae</taxon>
        <taxon>Pisolithaceae</taxon>
        <taxon>Pisolithus</taxon>
    </lineage>
</organism>
<dbReference type="PROSITE" id="PS50089">
    <property type="entry name" value="ZF_RING_2"/>
    <property type="match status" value="1"/>
</dbReference>
<evidence type="ECO:0000256" key="4">
    <source>
        <dbReference type="ARBA" id="ARBA00022679"/>
    </source>
</evidence>
<evidence type="ECO:0000259" key="13">
    <source>
        <dbReference type="PROSITE" id="PS50089"/>
    </source>
</evidence>
<dbReference type="GO" id="GO:0008270">
    <property type="term" value="F:zinc ion binding"/>
    <property type="evidence" value="ECO:0007669"/>
    <property type="project" value="UniProtKB-KW"/>
</dbReference>
<keyword evidence="11" id="KW-0175">Coiled coil</keyword>
<dbReference type="SMART" id="SM00184">
    <property type="entry name" value="RING"/>
    <property type="match status" value="2"/>
</dbReference>